<dbReference type="AlphaFoldDB" id="A0A6G1KV00"/>
<dbReference type="EMBL" id="ML995922">
    <property type="protein sequence ID" value="KAF2764456.1"/>
    <property type="molecule type" value="Genomic_DNA"/>
</dbReference>
<feature type="compositionally biased region" description="Basic and acidic residues" evidence="1">
    <location>
        <begin position="1"/>
        <end position="22"/>
    </location>
</feature>
<proteinExistence type="predicted"/>
<feature type="region of interest" description="Disordered" evidence="1">
    <location>
        <begin position="213"/>
        <end position="237"/>
    </location>
</feature>
<feature type="compositionally biased region" description="Basic and acidic residues" evidence="1">
    <location>
        <begin position="69"/>
        <end position="80"/>
    </location>
</feature>
<evidence type="ECO:0000313" key="3">
    <source>
        <dbReference type="Proteomes" id="UP000799436"/>
    </source>
</evidence>
<keyword evidence="3" id="KW-1185">Reference proteome</keyword>
<sequence length="307" mass="33884">MADGGDRLAARNHDAGPSERLDLQSQNGVQPGLEIQGASATHVPGGSLMRNEDRGPAPKRRRVTFSDMNDVREIPRERTSWEQTPPEQPAEQGVPQEQPEHLSRRKSMRFPTNPYSAVRSLRDYVKPPGRVDIARRKRASTTASDGTGPRVHHRARNAPASGLDSRTRLISISRTPRPIDHTEINRARRSSIVVREEEQAATVSRISERAKNDTPRLFGDHTQNPAEESSMQDPVKRSGSVIKSLARSMSRLGLSGRSHGRGDRAVPAMGPAAAPELRYKQGDFVVSSMDGEFGPPRLDFRGYGPGW</sequence>
<name>A0A6G1KV00_9PEZI</name>
<organism evidence="2 3">
    <name type="scientific">Teratosphaeria nubilosa</name>
    <dbReference type="NCBI Taxonomy" id="161662"/>
    <lineage>
        <taxon>Eukaryota</taxon>
        <taxon>Fungi</taxon>
        <taxon>Dikarya</taxon>
        <taxon>Ascomycota</taxon>
        <taxon>Pezizomycotina</taxon>
        <taxon>Dothideomycetes</taxon>
        <taxon>Dothideomycetidae</taxon>
        <taxon>Mycosphaerellales</taxon>
        <taxon>Teratosphaeriaceae</taxon>
        <taxon>Teratosphaeria</taxon>
    </lineage>
</organism>
<feature type="region of interest" description="Disordered" evidence="1">
    <location>
        <begin position="253"/>
        <end position="274"/>
    </location>
</feature>
<gene>
    <name evidence="2" type="ORF">EJ03DRAFT_355762</name>
</gene>
<dbReference type="Proteomes" id="UP000799436">
    <property type="component" value="Unassembled WGS sequence"/>
</dbReference>
<feature type="region of interest" description="Disordered" evidence="1">
    <location>
        <begin position="137"/>
        <end position="162"/>
    </location>
</feature>
<reference evidence="2" key="1">
    <citation type="journal article" date="2020" name="Stud. Mycol.">
        <title>101 Dothideomycetes genomes: a test case for predicting lifestyles and emergence of pathogens.</title>
        <authorList>
            <person name="Haridas S."/>
            <person name="Albert R."/>
            <person name="Binder M."/>
            <person name="Bloem J."/>
            <person name="Labutti K."/>
            <person name="Salamov A."/>
            <person name="Andreopoulos B."/>
            <person name="Baker S."/>
            <person name="Barry K."/>
            <person name="Bills G."/>
            <person name="Bluhm B."/>
            <person name="Cannon C."/>
            <person name="Castanera R."/>
            <person name="Culley D."/>
            <person name="Daum C."/>
            <person name="Ezra D."/>
            <person name="Gonzalez J."/>
            <person name="Henrissat B."/>
            <person name="Kuo A."/>
            <person name="Liang C."/>
            <person name="Lipzen A."/>
            <person name="Lutzoni F."/>
            <person name="Magnuson J."/>
            <person name="Mondo S."/>
            <person name="Nolan M."/>
            <person name="Ohm R."/>
            <person name="Pangilinan J."/>
            <person name="Park H.-J."/>
            <person name="Ramirez L."/>
            <person name="Alfaro M."/>
            <person name="Sun H."/>
            <person name="Tritt A."/>
            <person name="Yoshinaga Y."/>
            <person name="Zwiers L.-H."/>
            <person name="Turgeon B."/>
            <person name="Goodwin S."/>
            <person name="Spatafora J."/>
            <person name="Crous P."/>
            <person name="Grigoriev I."/>
        </authorList>
    </citation>
    <scope>NUCLEOTIDE SEQUENCE</scope>
    <source>
        <strain evidence="2">CBS 116005</strain>
    </source>
</reference>
<evidence type="ECO:0000256" key="1">
    <source>
        <dbReference type="SAM" id="MobiDB-lite"/>
    </source>
</evidence>
<evidence type="ECO:0000313" key="2">
    <source>
        <dbReference type="EMBL" id="KAF2764456.1"/>
    </source>
</evidence>
<feature type="region of interest" description="Disordered" evidence="1">
    <location>
        <begin position="1"/>
        <end position="108"/>
    </location>
</feature>
<feature type="compositionally biased region" description="Polar residues" evidence="1">
    <location>
        <begin position="221"/>
        <end position="232"/>
    </location>
</feature>
<protein>
    <submittedName>
        <fullName evidence="2">Uncharacterized protein</fullName>
    </submittedName>
</protein>
<accession>A0A6G1KV00</accession>